<dbReference type="InParanoid" id="A0A2J7QUY7"/>
<dbReference type="Proteomes" id="UP000235965">
    <property type="component" value="Unassembled WGS sequence"/>
</dbReference>
<reference evidence="1 2" key="1">
    <citation type="submission" date="2017-12" db="EMBL/GenBank/DDBJ databases">
        <title>Hemimetabolous genomes reveal molecular basis of termite eusociality.</title>
        <authorList>
            <person name="Harrison M.C."/>
            <person name="Jongepier E."/>
            <person name="Robertson H.M."/>
            <person name="Arning N."/>
            <person name="Bitard-Feildel T."/>
            <person name="Chao H."/>
            <person name="Childers C.P."/>
            <person name="Dinh H."/>
            <person name="Doddapaneni H."/>
            <person name="Dugan S."/>
            <person name="Gowin J."/>
            <person name="Greiner C."/>
            <person name="Han Y."/>
            <person name="Hu H."/>
            <person name="Hughes D.S.T."/>
            <person name="Huylmans A.-K."/>
            <person name="Kemena C."/>
            <person name="Kremer L.P.M."/>
            <person name="Lee S.L."/>
            <person name="Lopez-Ezquerra A."/>
            <person name="Mallet L."/>
            <person name="Monroy-Kuhn J.M."/>
            <person name="Moser A."/>
            <person name="Murali S.C."/>
            <person name="Muzny D.M."/>
            <person name="Otani S."/>
            <person name="Piulachs M.-D."/>
            <person name="Poelchau M."/>
            <person name="Qu J."/>
            <person name="Schaub F."/>
            <person name="Wada-Katsumata A."/>
            <person name="Worley K.C."/>
            <person name="Xie Q."/>
            <person name="Ylla G."/>
            <person name="Poulsen M."/>
            <person name="Gibbs R.A."/>
            <person name="Schal C."/>
            <person name="Richards S."/>
            <person name="Belles X."/>
            <person name="Korb J."/>
            <person name="Bornberg-Bauer E."/>
        </authorList>
    </citation>
    <scope>NUCLEOTIDE SEQUENCE [LARGE SCALE GENOMIC DNA]</scope>
    <source>
        <tissue evidence="1">Whole body</tissue>
    </source>
</reference>
<comment type="caution">
    <text evidence="1">The sequence shown here is derived from an EMBL/GenBank/DDBJ whole genome shotgun (WGS) entry which is preliminary data.</text>
</comment>
<dbReference type="EMBL" id="NEVH01010480">
    <property type="protein sequence ID" value="PNF32396.1"/>
    <property type="molecule type" value="Genomic_DNA"/>
</dbReference>
<evidence type="ECO:0000313" key="1">
    <source>
        <dbReference type="EMBL" id="PNF32396.1"/>
    </source>
</evidence>
<evidence type="ECO:0000313" key="2">
    <source>
        <dbReference type="Proteomes" id="UP000235965"/>
    </source>
</evidence>
<proteinExistence type="predicted"/>
<organism evidence="1 2">
    <name type="scientific">Cryptotermes secundus</name>
    <dbReference type="NCBI Taxonomy" id="105785"/>
    <lineage>
        <taxon>Eukaryota</taxon>
        <taxon>Metazoa</taxon>
        <taxon>Ecdysozoa</taxon>
        <taxon>Arthropoda</taxon>
        <taxon>Hexapoda</taxon>
        <taxon>Insecta</taxon>
        <taxon>Pterygota</taxon>
        <taxon>Neoptera</taxon>
        <taxon>Polyneoptera</taxon>
        <taxon>Dictyoptera</taxon>
        <taxon>Blattodea</taxon>
        <taxon>Blattoidea</taxon>
        <taxon>Termitoidae</taxon>
        <taxon>Kalotermitidae</taxon>
        <taxon>Cryptotermitinae</taxon>
        <taxon>Cryptotermes</taxon>
    </lineage>
</organism>
<sequence>MASILRVLTFEIGPFRRIPTQYIWMIRCEFGLDVKRPIWRDISILLPTLP</sequence>
<name>A0A2J7QUY7_9NEOP</name>
<gene>
    <name evidence="1" type="ORF">B7P43_G10089</name>
</gene>
<protein>
    <submittedName>
        <fullName evidence="1">Uncharacterized protein</fullName>
    </submittedName>
</protein>
<keyword evidence="2" id="KW-1185">Reference proteome</keyword>
<dbReference type="AlphaFoldDB" id="A0A2J7QUY7"/>
<accession>A0A2J7QUY7</accession>